<dbReference type="GO" id="GO:0007266">
    <property type="term" value="P:Rho protein signal transduction"/>
    <property type="evidence" value="ECO:0007669"/>
    <property type="project" value="TreeGrafter"/>
</dbReference>
<dbReference type="GO" id="GO:0000281">
    <property type="term" value="P:mitotic cytokinesis"/>
    <property type="evidence" value="ECO:0007669"/>
    <property type="project" value="TreeGrafter"/>
</dbReference>
<dbReference type="GO" id="GO:0030496">
    <property type="term" value="C:midbody"/>
    <property type="evidence" value="ECO:0007669"/>
    <property type="project" value="TreeGrafter"/>
</dbReference>
<evidence type="ECO:0000313" key="3">
    <source>
        <dbReference type="EMBL" id="CAL4143840.1"/>
    </source>
</evidence>
<dbReference type="Proteomes" id="UP001497623">
    <property type="component" value="Unassembled WGS sequence"/>
</dbReference>
<dbReference type="PROSITE" id="PS50238">
    <property type="entry name" value="RHOGAP"/>
    <property type="match status" value="1"/>
</dbReference>
<dbReference type="AlphaFoldDB" id="A0AAV2RWD5"/>
<evidence type="ECO:0000259" key="2">
    <source>
        <dbReference type="PROSITE" id="PS50238"/>
    </source>
</evidence>
<reference evidence="3 4" key="1">
    <citation type="submission" date="2024-05" db="EMBL/GenBank/DDBJ databases">
        <authorList>
            <person name="Wallberg A."/>
        </authorList>
    </citation>
    <scope>NUCLEOTIDE SEQUENCE [LARGE SCALE GENOMIC DNA]</scope>
</reference>
<comment type="caution">
    <text evidence="3">The sequence shown here is derived from an EMBL/GenBank/DDBJ whole genome shotgun (WGS) entry which is preliminary data.</text>
</comment>
<dbReference type="InterPro" id="IPR000198">
    <property type="entry name" value="RhoGAP_dom"/>
</dbReference>
<dbReference type="CDD" id="cd04382">
    <property type="entry name" value="RhoGAP_MgcRacGAP"/>
    <property type="match status" value="1"/>
</dbReference>
<dbReference type="GO" id="GO:0005634">
    <property type="term" value="C:nucleus"/>
    <property type="evidence" value="ECO:0007669"/>
    <property type="project" value="TreeGrafter"/>
</dbReference>
<keyword evidence="4" id="KW-1185">Reference proteome</keyword>
<feature type="compositionally biased region" description="Polar residues" evidence="1">
    <location>
        <begin position="209"/>
        <end position="220"/>
    </location>
</feature>
<dbReference type="PANTHER" id="PTHR46199">
    <property type="entry name" value="RAC GTPASE-ACTIVATING PROTEIN 1"/>
    <property type="match status" value="1"/>
</dbReference>
<dbReference type="GO" id="GO:0032154">
    <property type="term" value="C:cleavage furrow"/>
    <property type="evidence" value="ECO:0007669"/>
    <property type="project" value="TreeGrafter"/>
</dbReference>
<dbReference type="SUPFAM" id="SSF48350">
    <property type="entry name" value="GTPase activation domain, GAP"/>
    <property type="match status" value="1"/>
</dbReference>
<evidence type="ECO:0000256" key="1">
    <source>
        <dbReference type="SAM" id="MobiDB-lite"/>
    </source>
</evidence>
<evidence type="ECO:0000313" key="4">
    <source>
        <dbReference type="Proteomes" id="UP001497623"/>
    </source>
</evidence>
<dbReference type="GO" id="GO:0005096">
    <property type="term" value="F:GTPase activator activity"/>
    <property type="evidence" value="ECO:0007669"/>
    <property type="project" value="TreeGrafter"/>
</dbReference>
<dbReference type="GO" id="GO:0097149">
    <property type="term" value="C:centralspindlin complex"/>
    <property type="evidence" value="ECO:0007669"/>
    <property type="project" value="TreeGrafter"/>
</dbReference>
<dbReference type="PANTHER" id="PTHR46199:SF3">
    <property type="entry name" value="RAC GTPASE-ACTIVATING PROTEIN 1"/>
    <property type="match status" value="1"/>
</dbReference>
<organism evidence="3 4">
    <name type="scientific">Meganyctiphanes norvegica</name>
    <name type="common">Northern krill</name>
    <name type="synonym">Thysanopoda norvegica</name>
    <dbReference type="NCBI Taxonomy" id="48144"/>
    <lineage>
        <taxon>Eukaryota</taxon>
        <taxon>Metazoa</taxon>
        <taxon>Ecdysozoa</taxon>
        <taxon>Arthropoda</taxon>
        <taxon>Crustacea</taxon>
        <taxon>Multicrustacea</taxon>
        <taxon>Malacostraca</taxon>
        <taxon>Eumalacostraca</taxon>
        <taxon>Eucarida</taxon>
        <taxon>Euphausiacea</taxon>
        <taxon>Euphausiidae</taxon>
        <taxon>Meganyctiphanes</taxon>
    </lineage>
</organism>
<protein>
    <recommendedName>
        <fullName evidence="2">Rho-GAP domain-containing protein</fullName>
    </recommendedName>
</protein>
<gene>
    <name evidence="3" type="ORF">MNOR_LOCUS29341</name>
</gene>
<dbReference type="InterPro" id="IPR008936">
    <property type="entry name" value="Rho_GTPase_activation_prot"/>
</dbReference>
<feature type="non-terminal residue" evidence="3">
    <location>
        <position position="1"/>
    </location>
</feature>
<dbReference type="Gene3D" id="1.10.555.10">
    <property type="entry name" value="Rho GTPase activation protein"/>
    <property type="match status" value="1"/>
</dbReference>
<feature type="region of interest" description="Disordered" evidence="1">
    <location>
        <begin position="202"/>
        <end position="246"/>
    </location>
</feature>
<dbReference type="Pfam" id="PF00620">
    <property type="entry name" value="RhoGAP"/>
    <property type="match status" value="1"/>
</dbReference>
<dbReference type="GO" id="GO:0051256">
    <property type="term" value="P:mitotic spindle midzone assembly"/>
    <property type="evidence" value="ECO:0007669"/>
    <property type="project" value="TreeGrafter"/>
</dbReference>
<name>A0AAV2RWD5_MEGNR</name>
<proteinExistence type="predicted"/>
<dbReference type="SMART" id="SM00324">
    <property type="entry name" value="RhoGAP"/>
    <property type="match status" value="1"/>
</dbReference>
<dbReference type="GO" id="GO:0051233">
    <property type="term" value="C:spindle midzone"/>
    <property type="evidence" value="ECO:0007669"/>
    <property type="project" value="TreeGrafter"/>
</dbReference>
<dbReference type="EMBL" id="CAXKWB010033816">
    <property type="protein sequence ID" value="CAL4143840.1"/>
    <property type="molecule type" value="Genomic_DNA"/>
</dbReference>
<accession>A0AAV2RWD5</accession>
<sequence length="246" mass="27390">GVIADFTTQVAPMVPAIVVHITNEVEKRGLTETGIYRIPGSEKEVKALKDQFLRGKGMPNISQTCVHTLCGTLKDFLRSLKESLVTHLHWKDFVRAVEDPEDSQAALYQVITDLPQPNRDTIAWIITHLQRVAECPDCKMPASNLAKVFGPTLVGYSVAEPEAAVMFAETKLQQMVMEGLLNISSEYWSTFINIQDENLYPGTKPTPENALSTNRKSSITGGRRRSILMRTPLTVRDTPGSKHSRK</sequence>
<feature type="domain" description="Rho-GAP" evidence="2">
    <location>
        <begin position="4"/>
        <end position="188"/>
    </location>
</feature>